<dbReference type="EMBL" id="CABVLU010000003">
    <property type="protein sequence ID" value="VVT54075.1"/>
    <property type="molecule type" value="Genomic_DNA"/>
</dbReference>
<dbReference type="RefSeq" id="XP_031854500.1">
    <property type="nucleotide sequence ID" value="XM_031998609.1"/>
</dbReference>
<keyword evidence="12" id="KW-1185">Reference proteome</keyword>
<evidence type="ECO:0000256" key="9">
    <source>
        <dbReference type="SAM" id="MobiDB-lite"/>
    </source>
</evidence>
<keyword evidence="8" id="KW-0175">Coiled coil</keyword>
<feature type="compositionally biased region" description="Basic and acidic residues" evidence="9">
    <location>
        <begin position="74"/>
        <end position="97"/>
    </location>
</feature>
<feature type="region of interest" description="Disordered" evidence="9">
    <location>
        <begin position="24"/>
        <end position="97"/>
    </location>
</feature>
<dbReference type="PANTHER" id="PTHR13007">
    <property type="entry name" value="PRE-MRNA SPLICING FACTOR-RELATED"/>
    <property type="match status" value="1"/>
</dbReference>
<dbReference type="PANTHER" id="PTHR13007:SF19">
    <property type="entry name" value="PRE-MRNA-SPLICING FACTOR 18"/>
    <property type="match status" value="1"/>
</dbReference>
<comment type="similarity">
    <text evidence="2">Belongs to the PRP18 family.</text>
</comment>
<feature type="compositionally biased region" description="Basic and acidic residues" evidence="9">
    <location>
        <begin position="42"/>
        <end position="67"/>
    </location>
</feature>
<keyword evidence="7" id="KW-0539">Nucleus</keyword>
<proteinExistence type="inferred from homology"/>
<sequence>MDFSQILAKEIAKKKATVQNAHEFKNNLDERASIPCSNTQPKQKEYIPKADMNDMKKAKEEPSKANDKSAIPPKESDTNLKRPRNRDDFDERENRKRKVREEWVQKMKEKELQKEEELKQKEELQKFEENLLSDEQILIELKARGYLESDLQNEPRSSLVKKLHKINEREEKQRRIQMENSVNMEIIESEILHDREKVQAQMAATIRTLLSEWKNVLEKNNDTPDQAKQVLRETVSYCKPLLTRLRSKDNPFPEKLYNKLARLFMHIQKHQYREANSIYIKMSIGNAAWPVGVTAVGIHARSARERITGENNESSGVDVAHILSDEDTRKWIIAVKRFITFAEAHLQDKSFQS</sequence>
<evidence type="ECO:0000256" key="4">
    <source>
        <dbReference type="ARBA" id="ARBA00022664"/>
    </source>
</evidence>
<reference evidence="11 12" key="1">
    <citation type="submission" date="2019-09" db="EMBL/GenBank/DDBJ databases">
        <authorList>
            <person name="Brejova B."/>
        </authorList>
    </citation>
    <scope>NUCLEOTIDE SEQUENCE [LARGE SCALE GENOMIC DNA]</scope>
</reference>
<name>A0A5E8BZ47_9ASCO</name>
<accession>A0A5E8BZ47</accession>
<dbReference type="InterPro" id="IPR039979">
    <property type="entry name" value="PRPF18"/>
</dbReference>
<evidence type="ECO:0000256" key="8">
    <source>
        <dbReference type="SAM" id="Coils"/>
    </source>
</evidence>
<keyword evidence="4" id="KW-0507">mRNA processing</keyword>
<keyword evidence="6" id="KW-0508">mRNA splicing</keyword>
<dbReference type="SUPFAM" id="SSF47938">
    <property type="entry name" value="Functional domain of the splicing factor Prp18"/>
    <property type="match status" value="1"/>
</dbReference>
<dbReference type="GO" id="GO:0046540">
    <property type="term" value="C:U4/U6 x U5 tri-snRNP complex"/>
    <property type="evidence" value="ECO:0007669"/>
    <property type="project" value="TreeGrafter"/>
</dbReference>
<evidence type="ECO:0000256" key="7">
    <source>
        <dbReference type="ARBA" id="ARBA00023242"/>
    </source>
</evidence>
<keyword evidence="5" id="KW-0747">Spliceosome</keyword>
<dbReference type="GO" id="GO:0071021">
    <property type="term" value="C:U2-type post-spliceosomal complex"/>
    <property type="evidence" value="ECO:0007669"/>
    <property type="project" value="TreeGrafter"/>
</dbReference>
<gene>
    <name evidence="11" type="ORF">SAPINGB_P003894</name>
</gene>
<organism evidence="11 12">
    <name type="scientific">Magnusiomyces paraingens</name>
    <dbReference type="NCBI Taxonomy" id="2606893"/>
    <lineage>
        <taxon>Eukaryota</taxon>
        <taxon>Fungi</taxon>
        <taxon>Dikarya</taxon>
        <taxon>Ascomycota</taxon>
        <taxon>Saccharomycotina</taxon>
        <taxon>Dipodascomycetes</taxon>
        <taxon>Dipodascales</taxon>
        <taxon>Dipodascaceae</taxon>
        <taxon>Magnusiomyces</taxon>
    </lineage>
</organism>
<evidence type="ECO:0000256" key="6">
    <source>
        <dbReference type="ARBA" id="ARBA00023187"/>
    </source>
</evidence>
<dbReference type="Pfam" id="PF02840">
    <property type="entry name" value="Prp18"/>
    <property type="match status" value="1"/>
</dbReference>
<evidence type="ECO:0000259" key="10">
    <source>
        <dbReference type="Pfam" id="PF02840"/>
    </source>
</evidence>
<dbReference type="GO" id="GO:0000350">
    <property type="term" value="P:generation of catalytic spliceosome for second transesterification step"/>
    <property type="evidence" value="ECO:0007669"/>
    <property type="project" value="TreeGrafter"/>
</dbReference>
<evidence type="ECO:0000313" key="12">
    <source>
        <dbReference type="Proteomes" id="UP000398389"/>
    </source>
</evidence>
<feature type="coiled-coil region" evidence="8">
    <location>
        <begin position="100"/>
        <end position="144"/>
    </location>
</feature>
<dbReference type="OrthoDB" id="10261918at2759"/>
<dbReference type="InterPro" id="IPR004098">
    <property type="entry name" value="Prp18"/>
</dbReference>
<protein>
    <recommendedName>
        <fullName evidence="3">Pre-mRNA-splicing factor 18</fullName>
    </recommendedName>
</protein>
<evidence type="ECO:0000256" key="5">
    <source>
        <dbReference type="ARBA" id="ARBA00022728"/>
    </source>
</evidence>
<dbReference type="GeneID" id="43582709"/>
<comment type="subcellular location">
    <subcellularLocation>
        <location evidence="1">Nucleus</location>
    </subcellularLocation>
</comment>
<evidence type="ECO:0000256" key="3">
    <source>
        <dbReference type="ARBA" id="ARBA00018242"/>
    </source>
</evidence>
<feature type="domain" description="Prp18" evidence="10">
    <location>
        <begin position="205"/>
        <end position="345"/>
    </location>
</feature>
<dbReference type="Proteomes" id="UP000398389">
    <property type="component" value="Unassembled WGS sequence"/>
</dbReference>
<dbReference type="GO" id="GO:0005682">
    <property type="term" value="C:U5 snRNP"/>
    <property type="evidence" value="ECO:0007669"/>
    <property type="project" value="TreeGrafter"/>
</dbReference>
<dbReference type="AlphaFoldDB" id="A0A5E8BZ47"/>
<dbReference type="Gene3D" id="1.20.940.10">
    <property type="entry name" value="Functional domain of the splicing factor Prp18"/>
    <property type="match status" value="1"/>
</dbReference>
<evidence type="ECO:0000256" key="2">
    <source>
        <dbReference type="ARBA" id="ARBA00008137"/>
    </source>
</evidence>
<evidence type="ECO:0000313" key="11">
    <source>
        <dbReference type="EMBL" id="VVT54075.1"/>
    </source>
</evidence>
<evidence type="ECO:0000256" key="1">
    <source>
        <dbReference type="ARBA" id="ARBA00004123"/>
    </source>
</evidence>